<dbReference type="OrthoDB" id="8970529at2"/>
<name>A0A3G8GWB7_9BURK</name>
<dbReference type="KEGG" id="cpau:EHF44_03235"/>
<feature type="compositionally biased region" description="Basic and acidic residues" evidence="1">
    <location>
        <begin position="145"/>
        <end position="157"/>
    </location>
</feature>
<feature type="region of interest" description="Disordered" evidence="1">
    <location>
        <begin position="128"/>
        <end position="157"/>
    </location>
</feature>
<gene>
    <name evidence="2" type="ORF">EHF44_03235</name>
</gene>
<dbReference type="Proteomes" id="UP000270411">
    <property type="component" value="Chromosome 1"/>
</dbReference>
<reference evidence="3" key="1">
    <citation type="submission" date="2018-11" db="EMBL/GenBank/DDBJ databases">
        <title>FDA dAtabase for Regulatory Grade micrObial Sequences (FDA-ARGOS): Supporting development and validation of Infectious Disease Dx tests.</title>
        <authorList>
            <person name="Goldberg B."/>
            <person name="Campos J."/>
            <person name="Tallon L."/>
            <person name="Sadzewicz L."/>
            <person name="Zhao X."/>
            <person name="Vavikolanu K."/>
            <person name="Mehta A."/>
            <person name="Aluvathingal J."/>
            <person name="Nadendla S."/>
            <person name="Geyer C."/>
            <person name="Nandy P."/>
            <person name="Yan Y."/>
            <person name="Sichtig H."/>
        </authorList>
    </citation>
    <scope>NUCLEOTIDE SEQUENCE [LARGE SCALE GENOMIC DNA]</scope>
    <source>
        <strain evidence="3">FDAARGOS_614</strain>
    </source>
</reference>
<accession>A0A3G8GWB7</accession>
<evidence type="ECO:0000256" key="1">
    <source>
        <dbReference type="SAM" id="MobiDB-lite"/>
    </source>
</evidence>
<dbReference type="EMBL" id="CP033969">
    <property type="protein sequence ID" value="AZG12523.1"/>
    <property type="molecule type" value="Genomic_DNA"/>
</dbReference>
<dbReference type="AlphaFoldDB" id="A0A3G8GWB7"/>
<sequence>MKALLSKLFGVGVPKHRSTVHPVDPNQPFVVNLHDDRLVVHRPDGQREELAWDALERVVVRVSDRAPWTGTPWLILAGDAQSQQGCVVPMTAANHDALLRRLQALPGFHQQKLDNAMRDAAAGKARTDANLWKRGEAPAANAAPAHEEPDHDTAGQR</sequence>
<organism evidence="2 3">
    <name type="scientific">Cupriavidus pauculus</name>
    <dbReference type="NCBI Taxonomy" id="82633"/>
    <lineage>
        <taxon>Bacteria</taxon>
        <taxon>Pseudomonadati</taxon>
        <taxon>Pseudomonadota</taxon>
        <taxon>Betaproteobacteria</taxon>
        <taxon>Burkholderiales</taxon>
        <taxon>Burkholderiaceae</taxon>
        <taxon>Cupriavidus</taxon>
    </lineage>
</organism>
<dbReference type="RefSeq" id="WP_124682416.1">
    <property type="nucleotide sequence ID" value="NZ_CP033969.1"/>
</dbReference>
<evidence type="ECO:0000313" key="2">
    <source>
        <dbReference type="EMBL" id="AZG12523.1"/>
    </source>
</evidence>
<proteinExistence type="predicted"/>
<evidence type="ECO:0000313" key="3">
    <source>
        <dbReference type="Proteomes" id="UP000270411"/>
    </source>
</evidence>
<protein>
    <submittedName>
        <fullName evidence="2">Uncharacterized protein</fullName>
    </submittedName>
</protein>